<name>A0A2X3L136_9BACT</name>
<evidence type="ECO:0000313" key="2">
    <source>
        <dbReference type="EMBL" id="SQD92899.1"/>
    </source>
</evidence>
<dbReference type="GO" id="GO:0016787">
    <property type="term" value="F:hydrolase activity"/>
    <property type="evidence" value="ECO:0007669"/>
    <property type="project" value="UniProtKB-KW"/>
</dbReference>
<sequence>MAMTDELQRLLPEVGWIEDRALREGVLATYTRALAEGGWEPEDMVRIPFTLLKASGVSYVEHVRAVTRIARAACDTFQDVFGGRVPLNRDVLLAGALLHDVGKLVEVEEVGGVFQKSRSGKALRHPFSGAALAYAAGLPPEVVHIIAVHSKEGDPYPRSSEGAVVHHADFITFDAIP</sequence>
<dbReference type="KEGG" id="bana:BARAN1_0875"/>
<dbReference type="Pfam" id="PF01966">
    <property type="entry name" value="HD"/>
    <property type="match status" value="1"/>
</dbReference>
<evidence type="ECO:0000259" key="1">
    <source>
        <dbReference type="Pfam" id="PF01966"/>
    </source>
</evidence>
<proteinExistence type="predicted"/>
<feature type="domain" description="HD" evidence="1">
    <location>
        <begin position="59"/>
        <end position="169"/>
    </location>
</feature>
<evidence type="ECO:0000313" key="3">
    <source>
        <dbReference type="Proteomes" id="UP000249818"/>
    </source>
</evidence>
<keyword evidence="2" id="KW-0378">Hydrolase</keyword>
<dbReference type="InterPro" id="IPR006674">
    <property type="entry name" value="HD_domain"/>
</dbReference>
<dbReference type="Proteomes" id="UP000249818">
    <property type="component" value="Chromosome BARAN1"/>
</dbReference>
<accession>A0A2X3L136</accession>
<dbReference type="InterPro" id="IPR003607">
    <property type="entry name" value="HD/PDEase_dom"/>
</dbReference>
<gene>
    <name evidence="2" type="ORF">BARAN1_0875</name>
</gene>
<dbReference type="CDD" id="cd00077">
    <property type="entry name" value="HDc"/>
    <property type="match status" value="1"/>
</dbReference>
<dbReference type="InterPro" id="IPR006675">
    <property type="entry name" value="HDIG_dom"/>
</dbReference>
<dbReference type="EMBL" id="LS483254">
    <property type="protein sequence ID" value="SQD92899.1"/>
    <property type="molecule type" value="Genomic_DNA"/>
</dbReference>
<dbReference type="AlphaFoldDB" id="A0A2X3L136"/>
<dbReference type="SUPFAM" id="SSF109604">
    <property type="entry name" value="HD-domain/PDEase-like"/>
    <property type="match status" value="1"/>
</dbReference>
<keyword evidence="3" id="KW-1185">Reference proteome</keyword>
<dbReference type="NCBIfam" id="TIGR00277">
    <property type="entry name" value="HDIG"/>
    <property type="match status" value="1"/>
</dbReference>
<reference evidence="3" key="1">
    <citation type="submission" date="2018-05" db="EMBL/GenBank/DDBJ databases">
        <authorList>
            <person name="Hao L."/>
        </authorList>
    </citation>
    <scope>NUCLEOTIDE SEQUENCE [LARGE SCALE GENOMIC DNA]</scope>
</reference>
<organism evidence="2 3">
    <name type="scientific">Candidatus Bipolaricaulis anaerobius</name>
    <dbReference type="NCBI Taxonomy" id="2026885"/>
    <lineage>
        <taxon>Bacteria</taxon>
        <taxon>Candidatus Bipolaricaulota</taxon>
        <taxon>Candidatus Bipolaricaulia</taxon>
        <taxon>Candidatus Bipolaricaulales</taxon>
        <taxon>Candidatus Bipolaricaulaceae</taxon>
        <taxon>Candidatus Bipolaricaulis</taxon>
    </lineage>
</organism>
<dbReference type="Gene3D" id="1.10.3210.10">
    <property type="entry name" value="Hypothetical protein af1432"/>
    <property type="match status" value="1"/>
</dbReference>
<protein>
    <submittedName>
        <fullName evidence="2">Putative hydrolase</fullName>
    </submittedName>
</protein>